<evidence type="ECO:0000313" key="15">
    <source>
        <dbReference type="Proteomes" id="UP001257277"/>
    </source>
</evidence>
<comment type="subcellular location">
    <subcellularLocation>
        <location evidence="1 10">Cell outer membrane</location>
        <topology evidence="1 10">Multi-pass membrane protein</topology>
    </subcellularLocation>
</comment>
<dbReference type="Proteomes" id="UP001257277">
    <property type="component" value="Unassembled WGS sequence"/>
</dbReference>
<accession>A0ABU3LF31</accession>
<gene>
    <name evidence="14" type="ORF">RQM59_07965</name>
</gene>
<dbReference type="InterPro" id="IPR036942">
    <property type="entry name" value="Beta-barrel_TonB_sf"/>
</dbReference>
<reference evidence="14 15" key="1">
    <citation type="submission" date="2023-09" db="EMBL/GenBank/DDBJ databases">
        <title>Novel taxa isolated from Blanes Bay.</title>
        <authorList>
            <person name="Rey-Velasco X."/>
            <person name="Lucena T."/>
        </authorList>
    </citation>
    <scope>NUCLEOTIDE SEQUENCE [LARGE SCALE GENOMIC DNA]</scope>
    <source>
        <strain evidence="14 15">S356</strain>
    </source>
</reference>
<dbReference type="PANTHER" id="PTHR30069">
    <property type="entry name" value="TONB-DEPENDENT OUTER MEMBRANE RECEPTOR"/>
    <property type="match status" value="1"/>
</dbReference>
<evidence type="ECO:0000256" key="9">
    <source>
        <dbReference type="ARBA" id="ARBA00023237"/>
    </source>
</evidence>
<evidence type="ECO:0000256" key="6">
    <source>
        <dbReference type="ARBA" id="ARBA00023077"/>
    </source>
</evidence>
<evidence type="ECO:0000256" key="5">
    <source>
        <dbReference type="ARBA" id="ARBA00022729"/>
    </source>
</evidence>
<evidence type="ECO:0000256" key="1">
    <source>
        <dbReference type="ARBA" id="ARBA00004571"/>
    </source>
</evidence>
<evidence type="ECO:0000256" key="10">
    <source>
        <dbReference type="PROSITE-ProRule" id="PRU01360"/>
    </source>
</evidence>
<sequence>MILNKKHFSVFLFTFSTMIALGQQKRRDSTKVERLDEVVVTATRTLRQLSSLPMPVLLVSKVDILRSNSLRLSDILNEQTGLITVPDFGGGEGIQLQGLDSQYTLILIDGVPLIGRSAGTLDLSRITVGNIKQIEIVKGASSSLYGSEALGGVVNIITDTPKYGFRGETNLRSGSFGTNDLSVSASHKKDKFGINLFVNRFSSEGYDLTNSTVTNTVDPFSNYTFDTKVTYDFSEKLSLLFSGRYYTQNQDNVVQNTNTLEIYKGESDINEWNTRIKAVYKHNDKWQSLIELYGSQYKAEEFLNRVDGSLFSDSFFDQKMYKPEFRSTMVVEENELMVGLGTTYEALDRTYFSTTPIFNAPYLFAQYDMNPTKKLNIIVGARYDNHNQYQSQFNPKLAVNYKIDERISIKGSVGRGFKAPDFRQLYFDFTNSTVGYTVLGYNVASTRLQELANNGELPASTVANLPSILAQFTNELKAESSLGYNIGATIKPISNLDFSVNLFRNDVTNLIDTQVIAPKVSGQNVFSYVNRNKVFTQGLEFNSTYKPSDRLKLAVGYQLLYAKDKEAIQKFKEGGVNVGTTLQLTEDQYFGLFNRSKHMANIKVFYAIPKWNLDANIRATYRSKYGLFDTNGNEYLDTLDSFVEGYAIIDVAVNKTLFKNYQFSLGSDNLLGFTNTQVTNIPGRIIYGKLNIQF</sequence>
<evidence type="ECO:0000256" key="2">
    <source>
        <dbReference type="ARBA" id="ARBA00022448"/>
    </source>
</evidence>
<keyword evidence="3 10" id="KW-1134">Transmembrane beta strand</keyword>
<evidence type="ECO:0000256" key="4">
    <source>
        <dbReference type="ARBA" id="ARBA00022692"/>
    </source>
</evidence>
<evidence type="ECO:0000259" key="13">
    <source>
        <dbReference type="Pfam" id="PF07715"/>
    </source>
</evidence>
<dbReference type="PROSITE" id="PS52016">
    <property type="entry name" value="TONB_DEPENDENT_REC_3"/>
    <property type="match status" value="1"/>
</dbReference>
<name>A0ABU3LF31_9FLAO</name>
<keyword evidence="9 10" id="KW-0998">Cell outer membrane</keyword>
<dbReference type="Gene3D" id="2.40.170.20">
    <property type="entry name" value="TonB-dependent receptor, beta-barrel domain"/>
    <property type="match status" value="1"/>
</dbReference>
<evidence type="ECO:0000259" key="12">
    <source>
        <dbReference type="Pfam" id="PF00593"/>
    </source>
</evidence>
<evidence type="ECO:0000313" key="14">
    <source>
        <dbReference type="EMBL" id="MDT7832312.1"/>
    </source>
</evidence>
<dbReference type="RefSeq" id="WP_349241572.1">
    <property type="nucleotide sequence ID" value="NZ_JAVTTO010000003.1"/>
</dbReference>
<dbReference type="InterPro" id="IPR037066">
    <property type="entry name" value="Plug_dom_sf"/>
</dbReference>
<evidence type="ECO:0000256" key="3">
    <source>
        <dbReference type="ARBA" id="ARBA00022452"/>
    </source>
</evidence>
<dbReference type="SUPFAM" id="SSF56935">
    <property type="entry name" value="Porins"/>
    <property type="match status" value="1"/>
</dbReference>
<dbReference type="Gene3D" id="2.170.130.10">
    <property type="entry name" value="TonB-dependent receptor, plug domain"/>
    <property type="match status" value="1"/>
</dbReference>
<evidence type="ECO:0000256" key="7">
    <source>
        <dbReference type="ARBA" id="ARBA00023136"/>
    </source>
</evidence>
<comment type="similarity">
    <text evidence="10 11">Belongs to the TonB-dependent receptor family.</text>
</comment>
<feature type="domain" description="TonB-dependent receptor-like beta-barrel" evidence="12">
    <location>
        <begin position="361"/>
        <end position="670"/>
    </location>
</feature>
<keyword evidence="5" id="KW-0732">Signal</keyword>
<evidence type="ECO:0000256" key="11">
    <source>
        <dbReference type="RuleBase" id="RU003357"/>
    </source>
</evidence>
<dbReference type="CDD" id="cd01347">
    <property type="entry name" value="ligand_gated_channel"/>
    <property type="match status" value="1"/>
</dbReference>
<evidence type="ECO:0000256" key="8">
    <source>
        <dbReference type="ARBA" id="ARBA00023170"/>
    </source>
</evidence>
<keyword evidence="2 10" id="KW-0813">Transport</keyword>
<keyword evidence="7 10" id="KW-0472">Membrane</keyword>
<keyword evidence="8 14" id="KW-0675">Receptor</keyword>
<dbReference type="Pfam" id="PF07715">
    <property type="entry name" value="Plug"/>
    <property type="match status" value="1"/>
</dbReference>
<organism evidence="14 15">
    <name type="scientific">Asprobacillus argus</name>
    <dbReference type="NCBI Taxonomy" id="3076534"/>
    <lineage>
        <taxon>Bacteria</taxon>
        <taxon>Pseudomonadati</taxon>
        <taxon>Bacteroidota</taxon>
        <taxon>Flavobacteriia</taxon>
        <taxon>Flavobacteriales</taxon>
        <taxon>Flavobacteriaceae</taxon>
        <taxon>Asprobacillus</taxon>
    </lineage>
</organism>
<dbReference type="InterPro" id="IPR000531">
    <property type="entry name" value="Beta-barrel_TonB"/>
</dbReference>
<dbReference type="Pfam" id="PF00593">
    <property type="entry name" value="TonB_dep_Rec_b-barrel"/>
    <property type="match status" value="1"/>
</dbReference>
<comment type="caution">
    <text evidence="14">The sequence shown here is derived from an EMBL/GenBank/DDBJ whole genome shotgun (WGS) entry which is preliminary data.</text>
</comment>
<dbReference type="InterPro" id="IPR012910">
    <property type="entry name" value="Plug_dom"/>
</dbReference>
<dbReference type="PANTHER" id="PTHR30069:SF29">
    <property type="entry name" value="HEMOGLOBIN AND HEMOGLOBIN-HAPTOGLOBIN-BINDING PROTEIN 1-RELATED"/>
    <property type="match status" value="1"/>
</dbReference>
<dbReference type="InterPro" id="IPR039426">
    <property type="entry name" value="TonB-dep_rcpt-like"/>
</dbReference>
<protein>
    <submittedName>
        <fullName evidence="14">TonB-dependent receptor</fullName>
    </submittedName>
</protein>
<keyword evidence="6 11" id="KW-0798">TonB box</keyword>
<proteinExistence type="inferred from homology"/>
<keyword evidence="15" id="KW-1185">Reference proteome</keyword>
<dbReference type="EMBL" id="JAVTTO010000003">
    <property type="protein sequence ID" value="MDT7832312.1"/>
    <property type="molecule type" value="Genomic_DNA"/>
</dbReference>
<keyword evidence="4 10" id="KW-0812">Transmembrane</keyword>
<feature type="domain" description="TonB-dependent receptor plug" evidence="13">
    <location>
        <begin position="50"/>
        <end position="153"/>
    </location>
</feature>